<accession>A0A8S1WUL2</accession>
<proteinExistence type="predicted"/>
<sequence>MYKSQQKRHLQESINKVNKESEAEIQVDYDEFLEVTHKDLQNLEIIDYYQIAFEVWNILEENLIPQQSQISQESVGVHKQLENIFETNLQLPNKIFKKITIQQEEIILFANDALKEYDLTIYEFYCEFINYYQMKQIEKQKNFGKSIDTDLFMHDLLEYSIRFAKIMSKNQMTQVQYKQQGFLYQNERTEDQSLSEFFNYDDQNGAYKKVIRSCSLVQQKGANFNLRILQQKCWQKKRIKIRIAQSFSKFSSKTMPRIIIKLEIHLFCKKKIIRCF</sequence>
<gene>
    <name evidence="1" type="ORF">PPENT_87.1.T1010173</name>
</gene>
<dbReference type="OrthoDB" id="322722at2759"/>
<dbReference type="AlphaFoldDB" id="A0A8S1WUL2"/>
<keyword evidence="2" id="KW-1185">Reference proteome</keyword>
<dbReference type="Proteomes" id="UP000689195">
    <property type="component" value="Unassembled WGS sequence"/>
</dbReference>
<reference evidence="1" key="1">
    <citation type="submission" date="2021-01" db="EMBL/GenBank/DDBJ databases">
        <authorList>
            <consortium name="Genoscope - CEA"/>
            <person name="William W."/>
        </authorList>
    </citation>
    <scope>NUCLEOTIDE SEQUENCE</scope>
</reference>
<protein>
    <submittedName>
        <fullName evidence="1">Uncharacterized protein</fullName>
    </submittedName>
</protein>
<dbReference type="EMBL" id="CAJJDO010000101">
    <property type="protein sequence ID" value="CAD8192467.1"/>
    <property type="molecule type" value="Genomic_DNA"/>
</dbReference>
<name>A0A8S1WUL2_9CILI</name>
<comment type="caution">
    <text evidence="1">The sequence shown here is derived from an EMBL/GenBank/DDBJ whole genome shotgun (WGS) entry which is preliminary data.</text>
</comment>
<evidence type="ECO:0000313" key="2">
    <source>
        <dbReference type="Proteomes" id="UP000689195"/>
    </source>
</evidence>
<evidence type="ECO:0000313" key="1">
    <source>
        <dbReference type="EMBL" id="CAD8192467.1"/>
    </source>
</evidence>
<organism evidence="1 2">
    <name type="scientific">Paramecium pentaurelia</name>
    <dbReference type="NCBI Taxonomy" id="43138"/>
    <lineage>
        <taxon>Eukaryota</taxon>
        <taxon>Sar</taxon>
        <taxon>Alveolata</taxon>
        <taxon>Ciliophora</taxon>
        <taxon>Intramacronucleata</taxon>
        <taxon>Oligohymenophorea</taxon>
        <taxon>Peniculida</taxon>
        <taxon>Parameciidae</taxon>
        <taxon>Paramecium</taxon>
    </lineage>
</organism>